<dbReference type="Proteomes" id="UP000694005">
    <property type="component" value="Chromosome A07"/>
</dbReference>
<dbReference type="Gramene" id="A07p45450.2_BraZ1">
    <property type="protein sequence ID" value="A07p45450.2_BraZ1.CDS"/>
    <property type="gene ID" value="A07g45450.2_BraZ1"/>
</dbReference>
<protein>
    <recommendedName>
        <fullName evidence="3">14-3-3 domain-containing protein</fullName>
    </recommendedName>
</protein>
<evidence type="ECO:0000256" key="1">
    <source>
        <dbReference type="ARBA" id="ARBA00006141"/>
    </source>
</evidence>
<accession>A0A8D9MAY6</accession>
<gene>
    <name evidence="4" type="ORF">BRAPAZ1V2_A07P45450.2</name>
</gene>
<feature type="domain" description="14-3-3" evidence="3">
    <location>
        <begin position="5"/>
        <end position="242"/>
    </location>
</feature>
<dbReference type="InterPro" id="IPR000308">
    <property type="entry name" value="14-3-3"/>
</dbReference>
<name>A0A8D9MAY6_BRACM</name>
<dbReference type="SMART" id="SM00101">
    <property type="entry name" value="14_3_3"/>
    <property type="match status" value="1"/>
</dbReference>
<dbReference type="PANTHER" id="PTHR18860">
    <property type="entry name" value="14-3-3 PROTEIN"/>
    <property type="match status" value="1"/>
</dbReference>
<evidence type="ECO:0000256" key="2">
    <source>
        <dbReference type="PIRSR" id="PIRSR000868-1"/>
    </source>
</evidence>
<evidence type="ECO:0000259" key="3">
    <source>
        <dbReference type="SMART" id="SM00101"/>
    </source>
</evidence>
<dbReference type="InterPro" id="IPR023410">
    <property type="entry name" value="14-3-3_domain"/>
</dbReference>
<dbReference type="CDD" id="cd08774">
    <property type="entry name" value="14-3-3"/>
    <property type="match status" value="1"/>
</dbReference>
<dbReference type="SUPFAM" id="SSF48445">
    <property type="entry name" value="14-3-3 protein"/>
    <property type="match status" value="1"/>
</dbReference>
<dbReference type="PIRSF" id="PIRSF000868">
    <property type="entry name" value="14-3-3"/>
    <property type="match status" value="1"/>
</dbReference>
<feature type="site" description="Interaction with phosphoserine on interacting protein" evidence="2">
    <location>
        <position position="58"/>
    </location>
</feature>
<dbReference type="OrthoDB" id="1061840at2759"/>
<dbReference type="Gene3D" id="1.20.190.20">
    <property type="entry name" value="14-3-3 domain"/>
    <property type="match status" value="1"/>
</dbReference>
<reference evidence="4 5" key="1">
    <citation type="submission" date="2021-07" db="EMBL/GenBank/DDBJ databases">
        <authorList>
            <consortium name="Genoscope - CEA"/>
            <person name="William W."/>
        </authorList>
    </citation>
    <scope>NUCLEOTIDE SEQUENCE [LARGE SCALE GENOMIC DNA]</scope>
</reference>
<dbReference type="AlphaFoldDB" id="A0A8D9MAY6"/>
<organism evidence="4 5">
    <name type="scientific">Brassica campestris</name>
    <name type="common">Field mustard</name>
    <dbReference type="NCBI Taxonomy" id="3711"/>
    <lineage>
        <taxon>Eukaryota</taxon>
        <taxon>Viridiplantae</taxon>
        <taxon>Streptophyta</taxon>
        <taxon>Embryophyta</taxon>
        <taxon>Tracheophyta</taxon>
        <taxon>Spermatophyta</taxon>
        <taxon>Magnoliopsida</taxon>
        <taxon>eudicotyledons</taxon>
        <taxon>Gunneridae</taxon>
        <taxon>Pentapetalae</taxon>
        <taxon>rosids</taxon>
        <taxon>malvids</taxon>
        <taxon>Brassicales</taxon>
        <taxon>Brassicaceae</taxon>
        <taxon>Brassiceae</taxon>
        <taxon>Brassica</taxon>
    </lineage>
</organism>
<comment type="similarity">
    <text evidence="1">Belongs to the 14-3-3 family.</text>
</comment>
<dbReference type="EMBL" id="LS974623">
    <property type="protein sequence ID" value="CAG7904901.1"/>
    <property type="molecule type" value="Genomic_DNA"/>
</dbReference>
<dbReference type="InterPro" id="IPR036815">
    <property type="entry name" value="14-3-3_dom_sf"/>
</dbReference>
<dbReference type="Pfam" id="PF00244">
    <property type="entry name" value="14-3-3"/>
    <property type="match status" value="1"/>
</dbReference>
<sequence>MENERGKLIYLATLAYLAKRYDDMTKSMRKVCEYEIELTDVERELLAIGYKNVMTTKRASLRALSSIEEKEDSKGNKQNVKLLNKKLEIVKHEFFSVCNDILSLIDSHLIPSTTNVESTVYYYAMKANYFRYMAEFGSDAERQGAADNSLEAYKIAMEMAEGGLSPTNLVRLGLALNFSIFNYVILKSTESACKLAKKAYDEAISELDGADKQSYEDTTFIVDILRDNLSVWTGGSNIEITEFFLWPSGLAFLLIYY</sequence>
<dbReference type="PRINTS" id="PR00305">
    <property type="entry name" value="1433ZETA"/>
</dbReference>
<evidence type="ECO:0000313" key="4">
    <source>
        <dbReference type="EMBL" id="CAG7904901.1"/>
    </source>
</evidence>
<feature type="site" description="Interaction with phosphoserine on interacting protein" evidence="2">
    <location>
        <position position="131"/>
    </location>
</feature>
<evidence type="ECO:0000313" key="5">
    <source>
        <dbReference type="Proteomes" id="UP000694005"/>
    </source>
</evidence>
<proteinExistence type="inferred from homology"/>